<dbReference type="Pfam" id="PF03796">
    <property type="entry name" value="DnaB_C"/>
    <property type="match status" value="1"/>
</dbReference>
<organism evidence="2">
    <name type="scientific">marine sediment metagenome</name>
    <dbReference type="NCBI Taxonomy" id="412755"/>
    <lineage>
        <taxon>unclassified sequences</taxon>
        <taxon>metagenomes</taxon>
        <taxon>ecological metagenomes</taxon>
    </lineage>
</organism>
<dbReference type="GO" id="GO:0003678">
    <property type="term" value="F:DNA helicase activity"/>
    <property type="evidence" value="ECO:0007669"/>
    <property type="project" value="InterPro"/>
</dbReference>
<dbReference type="AlphaFoldDB" id="A0A0F9HJ82"/>
<feature type="non-terminal residue" evidence="2">
    <location>
        <position position="1"/>
    </location>
</feature>
<reference evidence="2" key="1">
    <citation type="journal article" date="2015" name="Nature">
        <title>Complex archaea that bridge the gap between prokaryotes and eukaryotes.</title>
        <authorList>
            <person name="Spang A."/>
            <person name="Saw J.H."/>
            <person name="Jorgensen S.L."/>
            <person name="Zaremba-Niedzwiedzka K."/>
            <person name="Martijn J."/>
            <person name="Lind A.E."/>
            <person name="van Eijk R."/>
            <person name="Schleper C."/>
            <person name="Guy L."/>
            <person name="Ettema T.J."/>
        </authorList>
    </citation>
    <scope>NUCLEOTIDE SEQUENCE</scope>
</reference>
<dbReference type="PROSITE" id="PS51199">
    <property type="entry name" value="SF4_HELICASE"/>
    <property type="match status" value="1"/>
</dbReference>
<proteinExistence type="predicted"/>
<name>A0A0F9HJ82_9ZZZZ</name>
<dbReference type="PANTHER" id="PTHR30153:SF2">
    <property type="entry name" value="REPLICATIVE DNA HELICASE"/>
    <property type="match status" value="1"/>
</dbReference>
<evidence type="ECO:0000259" key="1">
    <source>
        <dbReference type="PROSITE" id="PS51199"/>
    </source>
</evidence>
<dbReference type="Gene3D" id="3.40.50.300">
    <property type="entry name" value="P-loop containing nucleotide triphosphate hydrolases"/>
    <property type="match status" value="1"/>
</dbReference>
<dbReference type="GO" id="GO:0005829">
    <property type="term" value="C:cytosol"/>
    <property type="evidence" value="ECO:0007669"/>
    <property type="project" value="TreeGrafter"/>
</dbReference>
<dbReference type="InterPro" id="IPR027417">
    <property type="entry name" value="P-loop_NTPase"/>
</dbReference>
<evidence type="ECO:0000313" key="2">
    <source>
        <dbReference type="EMBL" id="KKM15446.1"/>
    </source>
</evidence>
<comment type="caution">
    <text evidence="2">The sequence shown here is derived from an EMBL/GenBank/DDBJ whole genome shotgun (WGS) entry which is preliminary data.</text>
</comment>
<gene>
    <name evidence="2" type="ORF">LCGC14_1695950</name>
</gene>
<dbReference type="GO" id="GO:0005524">
    <property type="term" value="F:ATP binding"/>
    <property type="evidence" value="ECO:0007669"/>
    <property type="project" value="InterPro"/>
</dbReference>
<dbReference type="InterPro" id="IPR007694">
    <property type="entry name" value="DNA_helicase_DnaB-like_C"/>
</dbReference>
<protein>
    <recommendedName>
        <fullName evidence="1">SF4 helicase domain-containing protein</fullName>
    </recommendedName>
</protein>
<accession>A0A0F9HJ82</accession>
<dbReference type="PROSITE" id="PS00675">
    <property type="entry name" value="SIGMA54_INTERACT_1"/>
    <property type="match status" value="1"/>
</dbReference>
<dbReference type="SUPFAM" id="SSF52540">
    <property type="entry name" value="P-loop containing nucleoside triphosphate hydrolases"/>
    <property type="match status" value="1"/>
</dbReference>
<sequence length="316" mass="35262">HLISTATSSKKQARTPQELGQEFWDELKRREKLGGNLIIGHSFYTLPSINMIFGGIRPGHLIVLAGDTGAGKSILALNMLHCFSIVDDKKYLWIGQEMASVENTMRLASIITGISNTRIQSGAVTQREAQVLAEAKLKIDNSGFYWAHPNIGHIDEILALIDEYRWKYDIEGIIWDYVGMVVKAPDQRGWSREEILGYAATTIKQRITVDMGLPAIMIAQMNRDKHAEGKQKIGGSYRIIQDSDDFLWIETKTKKQISEDGEKNGNRYVRVGKRRGGVDSFVANANLDVDPRSCSLRISECSSPAEVSSLYSKLAS</sequence>
<dbReference type="GO" id="GO:0006260">
    <property type="term" value="P:DNA replication"/>
    <property type="evidence" value="ECO:0007669"/>
    <property type="project" value="InterPro"/>
</dbReference>
<feature type="domain" description="SF4 helicase" evidence="1">
    <location>
        <begin position="35"/>
        <end position="303"/>
    </location>
</feature>
<dbReference type="InterPro" id="IPR025662">
    <property type="entry name" value="Sigma_54_int_dom_ATP-bd_1"/>
</dbReference>
<dbReference type="EMBL" id="LAZR01014906">
    <property type="protein sequence ID" value="KKM15446.1"/>
    <property type="molecule type" value="Genomic_DNA"/>
</dbReference>
<dbReference type="PANTHER" id="PTHR30153">
    <property type="entry name" value="REPLICATIVE DNA HELICASE DNAB"/>
    <property type="match status" value="1"/>
</dbReference>